<feature type="transmembrane region" description="Helical" evidence="1">
    <location>
        <begin position="12"/>
        <end position="35"/>
    </location>
</feature>
<reference evidence="2" key="1">
    <citation type="journal article" date="2021" name="Proc. Natl. Acad. Sci. U.S.A.">
        <title>A Catalog of Tens of Thousands of Viruses from Human Metagenomes Reveals Hidden Associations with Chronic Diseases.</title>
        <authorList>
            <person name="Tisza M.J."/>
            <person name="Buck C.B."/>
        </authorList>
    </citation>
    <scope>NUCLEOTIDE SEQUENCE</scope>
    <source>
        <strain evidence="2">CtJhT5</strain>
    </source>
</reference>
<protein>
    <submittedName>
        <fullName evidence="2">Uncharacterized protein</fullName>
    </submittedName>
</protein>
<evidence type="ECO:0000313" key="2">
    <source>
        <dbReference type="EMBL" id="DAE24262.1"/>
    </source>
</evidence>
<keyword evidence="1" id="KW-0812">Transmembrane</keyword>
<sequence length="51" mass="6005">MIGYFGGFLIYLISKLLLVDANFSMFLGLMAALWINTNEIKHELKKQRWKK</sequence>
<evidence type="ECO:0000256" key="1">
    <source>
        <dbReference type="SAM" id="Phobius"/>
    </source>
</evidence>
<name>A0A8S5QYI1_9CAUD</name>
<accession>A0A8S5QYI1</accession>
<keyword evidence="1" id="KW-0472">Membrane</keyword>
<dbReference type="EMBL" id="BK015771">
    <property type="protein sequence ID" value="DAE24262.1"/>
    <property type="molecule type" value="Genomic_DNA"/>
</dbReference>
<organism evidence="2">
    <name type="scientific">Siphoviridae sp. ctJhT5</name>
    <dbReference type="NCBI Taxonomy" id="2826242"/>
    <lineage>
        <taxon>Viruses</taxon>
        <taxon>Duplodnaviria</taxon>
        <taxon>Heunggongvirae</taxon>
        <taxon>Uroviricota</taxon>
        <taxon>Caudoviricetes</taxon>
    </lineage>
</organism>
<keyword evidence="1" id="KW-1133">Transmembrane helix</keyword>
<proteinExistence type="predicted"/>